<dbReference type="SMART" id="SM00382">
    <property type="entry name" value="AAA"/>
    <property type="match status" value="1"/>
</dbReference>
<dbReference type="CDD" id="cd18139">
    <property type="entry name" value="HLD_clamp_RarA"/>
    <property type="match status" value="1"/>
</dbReference>
<evidence type="ECO:0000256" key="2">
    <source>
        <dbReference type="ARBA" id="ARBA00022741"/>
    </source>
</evidence>
<accession>A0ABS7DD40</accession>
<feature type="domain" description="AAA+ ATPase" evidence="4">
    <location>
        <begin position="48"/>
        <end position="165"/>
    </location>
</feature>
<evidence type="ECO:0000313" key="5">
    <source>
        <dbReference type="EMBL" id="MBW7477750.1"/>
    </source>
</evidence>
<dbReference type="SUPFAM" id="SSF52540">
    <property type="entry name" value="P-loop containing nucleoside triphosphate hydrolases"/>
    <property type="match status" value="1"/>
</dbReference>
<dbReference type="RefSeq" id="WP_219875125.1">
    <property type="nucleotide sequence ID" value="NZ_JAHZIJ010000030.1"/>
</dbReference>
<dbReference type="EMBL" id="JAHZIJ010000030">
    <property type="protein sequence ID" value="MBW7477750.1"/>
    <property type="molecule type" value="Genomic_DNA"/>
</dbReference>
<dbReference type="InterPro" id="IPR051314">
    <property type="entry name" value="AAA_ATPase_RarA/MGS1/WRNIP1"/>
</dbReference>
<dbReference type="Gene3D" id="1.10.3710.10">
    <property type="entry name" value="DNA polymerase III clamp loader subunits, C-terminal domain"/>
    <property type="match status" value="1"/>
</dbReference>
<keyword evidence="2" id="KW-0547">Nucleotide-binding</keyword>
<proteinExistence type="inferred from homology"/>
<dbReference type="Proteomes" id="UP000812277">
    <property type="component" value="Unassembled WGS sequence"/>
</dbReference>
<name>A0ABS7DD40_9BACL</name>
<gene>
    <name evidence="5" type="ORF">K0T92_23850</name>
</gene>
<dbReference type="InterPro" id="IPR003593">
    <property type="entry name" value="AAA+_ATPase"/>
</dbReference>
<evidence type="ECO:0000256" key="3">
    <source>
        <dbReference type="ARBA" id="ARBA00022840"/>
    </source>
</evidence>
<dbReference type="Gene3D" id="1.20.272.10">
    <property type="match status" value="1"/>
</dbReference>
<sequence>MDLFDLNPTTDHQPLAERMRPQTLDEYFGQSHILAPGKVLRKIIETDKITSMILQGPPSSGKTSLASIISQSTKANFVRLNAVSLTVAELREAISTAKDNLKLYGQKTIVMIDEIHAMKSNVQMALLPHVEDGTIVLIGLTTESISHDLIPPLVSRCRTFTLKALDHNDLQEIILRALKSSKGLENKFQIADEALEYLADVCNGDVRSAFNALEMAAYSLHEGNLIELLHIREAYDSRVNSITTTDFYDIVSAFCKSLRGSQTNSALYWLARMLDSGVDPLYIARRLVVHASEDVGMANPNALQIAMAAQQAVDFVGMPEGRLALAHATVYIAESPKSNSVYKGLARAFQTVRNHRAYPVPDNIRDGSKSYINPIDNPNSRMQYLPSEIQHEKFYSPQNSGTESKIYVRYHDKENKK</sequence>
<dbReference type="Pfam" id="PF12002">
    <property type="entry name" value="MgsA_C"/>
    <property type="match status" value="1"/>
</dbReference>
<dbReference type="InterPro" id="IPR003959">
    <property type="entry name" value="ATPase_AAA_core"/>
</dbReference>
<reference evidence="5 6" key="1">
    <citation type="submission" date="2021-07" db="EMBL/GenBank/DDBJ databases">
        <title>Paenibacillus radiodurans sp. nov., isolated from the southeastern edge of Tengger Desert.</title>
        <authorList>
            <person name="Zhang G."/>
        </authorList>
    </citation>
    <scope>NUCLEOTIDE SEQUENCE [LARGE SCALE GENOMIC DNA]</scope>
    <source>
        <strain evidence="5 6">DT7-4</strain>
    </source>
</reference>
<organism evidence="5 6">
    <name type="scientific">Paenibacillus oenotherae</name>
    <dbReference type="NCBI Taxonomy" id="1435645"/>
    <lineage>
        <taxon>Bacteria</taxon>
        <taxon>Bacillati</taxon>
        <taxon>Bacillota</taxon>
        <taxon>Bacilli</taxon>
        <taxon>Bacillales</taxon>
        <taxon>Paenibacillaceae</taxon>
        <taxon>Paenibacillus</taxon>
    </lineage>
</organism>
<dbReference type="Gene3D" id="1.10.8.60">
    <property type="match status" value="1"/>
</dbReference>
<dbReference type="Gene3D" id="3.40.50.300">
    <property type="entry name" value="P-loop containing nucleotide triphosphate hydrolases"/>
    <property type="match status" value="1"/>
</dbReference>
<comment type="caution">
    <text evidence="5">The sequence shown here is derived from an EMBL/GenBank/DDBJ whole genome shotgun (WGS) entry which is preliminary data.</text>
</comment>
<comment type="similarity">
    <text evidence="1">Belongs to the AAA ATPase family. RarA/MGS1/WRNIP1 subfamily.</text>
</comment>
<dbReference type="InterPro" id="IPR008921">
    <property type="entry name" value="DNA_pol3_clamp-load_cplx_C"/>
</dbReference>
<dbReference type="Pfam" id="PF16193">
    <property type="entry name" value="AAA_assoc_2"/>
    <property type="match status" value="1"/>
</dbReference>
<keyword evidence="6" id="KW-1185">Reference proteome</keyword>
<dbReference type="InterPro" id="IPR032423">
    <property type="entry name" value="AAA_assoc_2"/>
</dbReference>
<dbReference type="InterPro" id="IPR021886">
    <property type="entry name" value="MgsA_C"/>
</dbReference>
<protein>
    <submittedName>
        <fullName evidence="5">Replication-associated recombination protein A</fullName>
    </submittedName>
</protein>
<dbReference type="InterPro" id="IPR027417">
    <property type="entry name" value="P-loop_NTPase"/>
</dbReference>
<evidence type="ECO:0000259" key="4">
    <source>
        <dbReference type="SMART" id="SM00382"/>
    </source>
</evidence>
<keyword evidence="3" id="KW-0067">ATP-binding</keyword>
<dbReference type="SUPFAM" id="SSF48019">
    <property type="entry name" value="post-AAA+ oligomerization domain-like"/>
    <property type="match status" value="1"/>
</dbReference>
<dbReference type="PANTHER" id="PTHR13779">
    <property type="entry name" value="WERNER HELICASE-INTERACTING PROTEIN 1 FAMILY MEMBER"/>
    <property type="match status" value="1"/>
</dbReference>
<evidence type="ECO:0000313" key="6">
    <source>
        <dbReference type="Proteomes" id="UP000812277"/>
    </source>
</evidence>
<dbReference type="Pfam" id="PF00004">
    <property type="entry name" value="AAA"/>
    <property type="match status" value="1"/>
</dbReference>
<dbReference type="CDD" id="cd00009">
    <property type="entry name" value="AAA"/>
    <property type="match status" value="1"/>
</dbReference>
<evidence type="ECO:0000256" key="1">
    <source>
        <dbReference type="ARBA" id="ARBA00008959"/>
    </source>
</evidence>
<dbReference type="PANTHER" id="PTHR13779:SF7">
    <property type="entry name" value="ATPASE WRNIP1"/>
    <property type="match status" value="1"/>
</dbReference>